<evidence type="ECO:0000256" key="2">
    <source>
        <dbReference type="ARBA" id="ARBA00022448"/>
    </source>
</evidence>
<keyword evidence="2" id="KW-0813">Transport</keyword>
<dbReference type="GO" id="GO:0016020">
    <property type="term" value="C:membrane"/>
    <property type="evidence" value="ECO:0007669"/>
    <property type="project" value="UniProtKB-SubCell"/>
</dbReference>
<name>A0A8T0W8M5_PANVG</name>
<dbReference type="PANTHER" id="PTHR31585:SF44">
    <property type="entry name" value="FOLATE-BIOPTERIN TRANSPORTER 6-RELATED"/>
    <property type="match status" value="1"/>
</dbReference>
<dbReference type="Proteomes" id="UP000823388">
    <property type="component" value="Chromosome 2K"/>
</dbReference>
<dbReference type="PANTHER" id="PTHR31585">
    <property type="entry name" value="FOLATE-BIOPTERIN TRANSPORTER 1, CHLOROPLASTIC"/>
    <property type="match status" value="1"/>
</dbReference>
<comment type="subcellular location">
    <subcellularLocation>
        <location evidence="1">Membrane</location>
        <topology evidence="1">Multi-pass membrane protein</topology>
    </subcellularLocation>
</comment>
<evidence type="ECO:0000256" key="6">
    <source>
        <dbReference type="SAM" id="Phobius"/>
    </source>
</evidence>
<keyword evidence="3 6" id="KW-0812">Transmembrane</keyword>
<feature type="transmembrane region" description="Helical" evidence="6">
    <location>
        <begin position="51"/>
        <end position="76"/>
    </location>
</feature>
<evidence type="ECO:0000313" key="8">
    <source>
        <dbReference type="Proteomes" id="UP000823388"/>
    </source>
</evidence>
<protein>
    <submittedName>
        <fullName evidence="7">Uncharacterized protein</fullName>
    </submittedName>
</protein>
<sequence length="146" mass="16330">MLDLDEDAAMDADRLVGEDPGSPSQQPGGERAWAAAVLEPVRWVRMLCRELGATFVAGVVLVYGLSQGFAGSFFRVASDYYWKDVQRVQPATVQFLSVFFYVPWVLKPLWGGHDRRLPRPRVPPPPVLPLLRFSSGIYFCNFVAAK</sequence>
<dbReference type="AlphaFoldDB" id="A0A8T0W8M5"/>
<evidence type="ECO:0000256" key="4">
    <source>
        <dbReference type="ARBA" id="ARBA00022989"/>
    </source>
</evidence>
<dbReference type="Pfam" id="PF03092">
    <property type="entry name" value="BT1"/>
    <property type="match status" value="1"/>
</dbReference>
<reference evidence="7" key="1">
    <citation type="submission" date="2020-05" db="EMBL/GenBank/DDBJ databases">
        <title>WGS assembly of Panicum virgatum.</title>
        <authorList>
            <person name="Lovell J.T."/>
            <person name="Jenkins J."/>
            <person name="Shu S."/>
            <person name="Juenger T.E."/>
            <person name="Schmutz J."/>
        </authorList>
    </citation>
    <scope>NUCLEOTIDE SEQUENCE</scope>
    <source>
        <strain evidence="7">AP13</strain>
    </source>
</reference>
<accession>A0A8T0W8M5</accession>
<organism evidence="7 8">
    <name type="scientific">Panicum virgatum</name>
    <name type="common">Blackwell switchgrass</name>
    <dbReference type="NCBI Taxonomy" id="38727"/>
    <lineage>
        <taxon>Eukaryota</taxon>
        <taxon>Viridiplantae</taxon>
        <taxon>Streptophyta</taxon>
        <taxon>Embryophyta</taxon>
        <taxon>Tracheophyta</taxon>
        <taxon>Spermatophyta</taxon>
        <taxon>Magnoliopsida</taxon>
        <taxon>Liliopsida</taxon>
        <taxon>Poales</taxon>
        <taxon>Poaceae</taxon>
        <taxon>PACMAD clade</taxon>
        <taxon>Panicoideae</taxon>
        <taxon>Panicodae</taxon>
        <taxon>Paniceae</taxon>
        <taxon>Panicinae</taxon>
        <taxon>Panicum</taxon>
        <taxon>Panicum sect. Hiantes</taxon>
    </lineage>
</organism>
<feature type="transmembrane region" description="Helical" evidence="6">
    <location>
        <begin position="88"/>
        <end position="106"/>
    </location>
</feature>
<keyword evidence="4 6" id="KW-1133">Transmembrane helix</keyword>
<dbReference type="InterPro" id="IPR039309">
    <property type="entry name" value="BT1"/>
</dbReference>
<gene>
    <name evidence="7" type="ORF">PVAP13_2KG339900</name>
</gene>
<keyword evidence="5 6" id="KW-0472">Membrane</keyword>
<evidence type="ECO:0000256" key="5">
    <source>
        <dbReference type="ARBA" id="ARBA00023136"/>
    </source>
</evidence>
<evidence type="ECO:0000256" key="1">
    <source>
        <dbReference type="ARBA" id="ARBA00004141"/>
    </source>
</evidence>
<proteinExistence type="predicted"/>
<evidence type="ECO:0000256" key="3">
    <source>
        <dbReference type="ARBA" id="ARBA00022692"/>
    </source>
</evidence>
<keyword evidence="8" id="KW-1185">Reference proteome</keyword>
<comment type="caution">
    <text evidence="7">The sequence shown here is derived from an EMBL/GenBank/DDBJ whole genome shotgun (WGS) entry which is preliminary data.</text>
</comment>
<evidence type="ECO:0000313" key="7">
    <source>
        <dbReference type="EMBL" id="KAG2643518.1"/>
    </source>
</evidence>
<dbReference type="EMBL" id="CM029039">
    <property type="protein sequence ID" value="KAG2643518.1"/>
    <property type="molecule type" value="Genomic_DNA"/>
</dbReference>